<evidence type="ECO:0000256" key="6">
    <source>
        <dbReference type="ARBA" id="ARBA00023136"/>
    </source>
</evidence>
<evidence type="ECO:0000256" key="5">
    <source>
        <dbReference type="ARBA" id="ARBA00022989"/>
    </source>
</evidence>
<evidence type="ECO:0000256" key="7">
    <source>
        <dbReference type="ARBA" id="ARBA00024340"/>
    </source>
</evidence>
<name>A0ABY9DKB7_VITVI</name>
<dbReference type="PANTHER" id="PTHR47855">
    <property type="entry name" value="OS01G0525701 PROTEIN"/>
    <property type="match status" value="1"/>
</dbReference>
<protein>
    <submittedName>
        <fullName evidence="9">Uncharacterized protein</fullName>
    </submittedName>
</protein>
<dbReference type="Proteomes" id="UP001227230">
    <property type="component" value="Chromosome 17"/>
</dbReference>
<keyword evidence="6" id="KW-0472">Membrane</keyword>
<reference evidence="9 10" key="1">
    <citation type="journal article" date="2023" name="Hortic Res">
        <title>The complete reference genome for grapevine (Vitis vinifera L.) genetics and breeding.</title>
        <authorList>
            <person name="Shi X."/>
            <person name="Cao S."/>
            <person name="Wang X."/>
            <person name="Huang S."/>
            <person name="Wang Y."/>
            <person name="Liu Z."/>
            <person name="Liu W."/>
            <person name="Leng X."/>
            <person name="Peng Y."/>
            <person name="Wang N."/>
            <person name="Wang Y."/>
            <person name="Ma Z."/>
            <person name="Xu X."/>
            <person name="Zhang F."/>
            <person name="Xue H."/>
            <person name="Zhong H."/>
            <person name="Wang Y."/>
            <person name="Zhang K."/>
            <person name="Velt A."/>
            <person name="Avia K."/>
            <person name="Holtgrawe D."/>
            <person name="Grimplet J."/>
            <person name="Matus J.T."/>
            <person name="Ware D."/>
            <person name="Wu X."/>
            <person name="Wang H."/>
            <person name="Liu C."/>
            <person name="Fang Y."/>
            <person name="Rustenholz C."/>
            <person name="Cheng Z."/>
            <person name="Xiao H."/>
            <person name="Zhou Y."/>
        </authorList>
    </citation>
    <scope>NUCLEOTIDE SEQUENCE [LARGE SCALE GENOMIC DNA]</scope>
    <source>
        <strain evidence="10">cv. Pinot noir / PN40024</strain>
        <tissue evidence="9">Leaf</tissue>
    </source>
</reference>
<accession>A0ABY9DKB7</accession>
<evidence type="ECO:0000256" key="3">
    <source>
        <dbReference type="ARBA" id="ARBA00022475"/>
    </source>
</evidence>
<keyword evidence="8" id="KW-0175">Coiled coil</keyword>
<evidence type="ECO:0000256" key="2">
    <source>
        <dbReference type="ARBA" id="ARBA00022473"/>
    </source>
</evidence>
<keyword evidence="2" id="KW-0217">Developmental protein</keyword>
<keyword evidence="10" id="KW-1185">Reference proteome</keyword>
<dbReference type="PANTHER" id="PTHR47855:SF6">
    <property type="entry name" value="ROTUNDIFOLIA LIKE 8"/>
    <property type="match status" value="1"/>
</dbReference>
<proteinExistence type="inferred from homology"/>
<keyword evidence="4" id="KW-0812">Transmembrane</keyword>
<comment type="subcellular location">
    <subcellularLocation>
        <location evidence="1">Cell membrane</location>
        <topology evidence="1">Single-pass membrane protein</topology>
    </subcellularLocation>
</comment>
<dbReference type="InterPro" id="IPR012552">
    <property type="entry name" value="DVL"/>
</dbReference>
<dbReference type="EMBL" id="CP126664">
    <property type="protein sequence ID" value="WKA08179.1"/>
    <property type="molecule type" value="Genomic_DNA"/>
</dbReference>
<comment type="similarity">
    <text evidence="7">Belongs to the DVL/RTFL small polypeptides family.</text>
</comment>
<dbReference type="InterPro" id="IPR052153">
    <property type="entry name" value="DVL/RTFL_small_peptides"/>
</dbReference>
<evidence type="ECO:0000256" key="1">
    <source>
        <dbReference type="ARBA" id="ARBA00004162"/>
    </source>
</evidence>
<feature type="coiled-coil region" evidence="8">
    <location>
        <begin position="128"/>
        <end position="155"/>
    </location>
</feature>
<organism evidence="9 10">
    <name type="scientific">Vitis vinifera</name>
    <name type="common">Grape</name>
    <dbReference type="NCBI Taxonomy" id="29760"/>
    <lineage>
        <taxon>Eukaryota</taxon>
        <taxon>Viridiplantae</taxon>
        <taxon>Streptophyta</taxon>
        <taxon>Embryophyta</taxon>
        <taxon>Tracheophyta</taxon>
        <taxon>Spermatophyta</taxon>
        <taxon>Magnoliopsida</taxon>
        <taxon>eudicotyledons</taxon>
        <taxon>Gunneridae</taxon>
        <taxon>Pentapetalae</taxon>
        <taxon>rosids</taxon>
        <taxon>Vitales</taxon>
        <taxon>Vitaceae</taxon>
        <taxon>Viteae</taxon>
        <taxon>Vitis</taxon>
    </lineage>
</organism>
<gene>
    <name evidence="9" type="ORF">VitviT2T_025922</name>
</gene>
<evidence type="ECO:0000313" key="9">
    <source>
        <dbReference type="EMBL" id="WKA08179.1"/>
    </source>
</evidence>
<sequence>MEDSGAILCQISSIKDMLDLVNQEIEVNIQITREIESDIVKCTDIEGGLNARESELTKMVYVSQFEIDGLNSVAADSRTSVIFLEKQICSLRMKRDEILKRMNTKREGFTTFCLDFQKDIDKGENDELRTLLSDKEFLENEIHLLEKKNNALRNSMLDFVEEILEDLHSSSSALLVEIQSGNWEHAKLLKDIDYLKATLLSTISIDNDHLMDSGSGGGSPMLGRDLAQKYCSPIEKNINGTIFRASKAKEWKRQQYENIVGSKRETEESSRPTGIPTMRKSQRWWMMSSIPRVKTEKHFAEHDSVCRSKPSVVLEKGPGPVRVRVQKTKGSAGGESQKEEYKKACFRRRSMTTMKSTAMGGSKNRPSSSCKGLGGFLKEQRGRLYIIRRCIIMLLCWHD</sequence>
<evidence type="ECO:0000313" key="10">
    <source>
        <dbReference type="Proteomes" id="UP001227230"/>
    </source>
</evidence>
<evidence type="ECO:0000256" key="8">
    <source>
        <dbReference type="SAM" id="Coils"/>
    </source>
</evidence>
<dbReference type="Pfam" id="PF08137">
    <property type="entry name" value="DVL"/>
    <property type="match status" value="1"/>
</dbReference>
<evidence type="ECO:0000256" key="4">
    <source>
        <dbReference type="ARBA" id="ARBA00022692"/>
    </source>
</evidence>
<keyword evidence="3" id="KW-1003">Cell membrane</keyword>
<keyword evidence="5" id="KW-1133">Transmembrane helix</keyword>